<dbReference type="Proteomes" id="UP000241462">
    <property type="component" value="Unassembled WGS sequence"/>
</dbReference>
<evidence type="ECO:0000256" key="1">
    <source>
        <dbReference type="SAM" id="MobiDB-lite"/>
    </source>
</evidence>
<dbReference type="InParanoid" id="A0A2T3A5R6"/>
<dbReference type="AlphaFoldDB" id="A0A2T3A5R6"/>
<accession>A0A2T3A5R6</accession>
<keyword evidence="3" id="KW-1185">Reference proteome</keyword>
<proteinExistence type="predicted"/>
<name>A0A2T3A5R6_9PEZI</name>
<gene>
    <name evidence="2" type="ORF">BD289DRAFT_286319</name>
</gene>
<dbReference type="EMBL" id="KZ678461">
    <property type="protein sequence ID" value="PSR83343.1"/>
    <property type="molecule type" value="Genomic_DNA"/>
</dbReference>
<evidence type="ECO:0000313" key="3">
    <source>
        <dbReference type="Proteomes" id="UP000241462"/>
    </source>
</evidence>
<feature type="compositionally biased region" description="Basic residues" evidence="1">
    <location>
        <begin position="142"/>
        <end position="171"/>
    </location>
</feature>
<evidence type="ECO:0000313" key="2">
    <source>
        <dbReference type="EMBL" id="PSR83343.1"/>
    </source>
</evidence>
<protein>
    <submittedName>
        <fullName evidence="2">Uncharacterized protein</fullName>
    </submittedName>
</protein>
<feature type="region of interest" description="Disordered" evidence="1">
    <location>
        <begin position="141"/>
        <end position="186"/>
    </location>
</feature>
<sequence length="202" mass="23517">MRAKTRRNGKSMSTDPQVSITCGSRINQKTRVYMKVVRHILAFFSKNMKSILDSSHSYTGLLRGERQDQHCYSRKLGTLQHVSHTRIHTFTKGKRKVEISLKLQFRISCIVPLLAFKSNSRFERQILGDCPHYQCCLGAPRSSKKKKKKRKKRRGKKAERKKKERKKHTQHTQHLDVQQASQYSSQQSLASTAIVRNLRLQL</sequence>
<reference evidence="2 3" key="1">
    <citation type="journal article" date="2018" name="Mycol. Prog.">
        <title>Coniella lustricola, a new species from submerged detritus.</title>
        <authorList>
            <person name="Raudabaugh D.B."/>
            <person name="Iturriaga T."/>
            <person name="Carver A."/>
            <person name="Mondo S."/>
            <person name="Pangilinan J."/>
            <person name="Lipzen A."/>
            <person name="He G."/>
            <person name="Amirebrahimi M."/>
            <person name="Grigoriev I.V."/>
            <person name="Miller A.N."/>
        </authorList>
    </citation>
    <scope>NUCLEOTIDE SEQUENCE [LARGE SCALE GENOMIC DNA]</scope>
    <source>
        <strain evidence="2 3">B22-T-1</strain>
    </source>
</reference>
<organism evidence="2 3">
    <name type="scientific">Coniella lustricola</name>
    <dbReference type="NCBI Taxonomy" id="2025994"/>
    <lineage>
        <taxon>Eukaryota</taxon>
        <taxon>Fungi</taxon>
        <taxon>Dikarya</taxon>
        <taxon>Ascomycota</taxon>
        <taxon>Pezizomycotina</taxon>
        <taxon>Sordariomycetes</taxon>
        <taxon>Sordariomycetidae</taxon>
        <taxon>Diaporthales</taxon>
        <taxon>Schizoparmaceae</taxon>
        <taxon>Coniella</taxon>
    </lineage>
</organism>